<organism evidence="3 4">
    <name type="scientific">Hydrogenobacter hydrogenophilus</name>
    <dbReference type="NCBI Taxonomy" id="35835"/>
    <lineage>
        <taxon>Bacteria</taxon>
        <taxon>Pseudomonadati</taxon>
        <taxon>Aquificota</taxon>
        <taxon>Aquificia</taxon>
        <taxon>Aquificales</taxon>
        <taxon>Aquificaceae</taxon>
        <taxon>Hydrogenobacter</taxon>
    </lineage>
</organism>
<dbReference type="InterPro" id="IPR000792">
    <property type="entry name" value="Tscrpt_reg_LuxR_C"/>
</dbReference>
<keyword evidence="1" id="KW-0812">Transmembrane</keyword>
<feature type="transmembrane region" description="Helical" evidence="1">
    <location>
        <begin position="85"/>
        <end position="105"/>
    </location>
</feature>
<evidence type="ECO:0000313" key="4">
    <source>
        <dbReference type="Proteomes" id="UP000218627"/>
    </source>
</evidence>
<feature type="domain" description="HTH luxR-type" evidence="2">
    <location>
        <begin position="375"/>
        <end position="402"/>
    </location>
</feature>
<dbReference type="InterPro" id="IPR013249">
    <property type="entry name" value="RNA_pol_sigma70_r4_t2"/>
</dbReference>
<name>A0A285NXK3_9AQUI</name>
<keyword evidence="1" id="KW-0472">Membrane</keyword>
<dbReference type="GO" id="GO:0006352">
    <property type="term" value="P:DNA-templated transcription initiation"/>
    <property type="evidence" value="ECO:0007669"/>
    <property type="project" value="InterPro"/>
</dbReference>
<feature type="transmembrane region" description="Helical" evidence="1">
    <location>
        <begin position="60"/>
        <end position="79"/>
    </location>
</feature>
<evidence type="ECO:0000313" key="3">
    <source>
        <dbReference type="EMBL" id="SNZ13653.1"/>
    </source>
</evidence>
<proteinExistence type="predicted"/>
<feature type="transmembrane region" description="Helical" evidence="1">
    <location>
        <begin position="275"/>
        <end position="295"/>
    </location>
</feature>
<dbReference type="Pfam" id="PF08281">
    <property type="entry name" value="Sigma70_r4_2"/>
    <property type="match status" value="1"/>
</dbReference>
<dbReference type="SMART" id="SM00421">
    <property type="entry name" value="HTH_LUXR"/>
    <property type="match status" value="1"/>
</dbReference>
<feature type="transmembrane region" description="Helical" evidence="1">
    <location>
        <begin position="112"/>
        <end position="130"/>
    </location>
</feature>
<dbReference type="AlphaFoldDB" id="A0A285NXK3"/>
<dbReference type="GO" id="GO:0016987">
    <property type="term" value="F:sigma factor activity"/>
    <property type="evidence" value="ECO:0007669"/>
    <property type="project" value="InterPro"/>
</dbReference>
<reference evidence="4" key="1">
    <citation type="submission" date="2017-09" db="EMBL/GenBank/DDBJ databases">
        <authorList>
            <person name="Varghese N."/>
            <person name="Submissions S."/>
        </authorList>
    </citation>
    <scope>NUCLEOTIDE SEQUENCE [LARGE SCALE GENOMIC DNA]</scope>
    <source>
        <strain evidence="4">DSM 2913</strain>
    </source>
</reference>
<dbReference type="GO" id="GO:0003677">
    <property type="term" value="F:DNA binding"/>
    <property type="evidence" value="ECO:0007669"/>
    <property type="project" value="InterPro"/>
</dbReference>
<dbReference type="EMBL" id="OBEN01000003">
    <property type="protein sequence ID" value="SNZ13653.1"/>
    <property type="molecule type" value="Genomic_DNA"/>
</dbReference>
<feature type="transmembrane region" description="Helical" evidence="1">
    <location>
        <begin position="37"/>
        <end position="55"/>
    </location>
</feature>
<dbReference type="PROSITE" id="PS00622">
    <property type="entry name" value="HTH_LUXR_1"/>
    <property type="match status" value="1"/>
</dbReference>
<evidence type="ECO:0000259" key="2">
    <source>
        <dbReference type="PROSITE" id="PS00622"/>
    </source>
</evidence>
<feature type="transmembrane region" description="Helical" evidence="1">
    <location>
        <begin position="164"/>
        <end position="183"/>
    </location>
</feature>
<feature type="transmembrane region" description="Helical" evidence="1">
    <location>
        <begin position="301"/>
        <end position="321"/>
    </location>
</feature>
<dbReference type="Gene3D" id="1.10.10.10">
    <property type="entry name" value="Winged helix-like DNA-binding domain superfamily/Winged helix DNA-binding domain"/>
    <property type="match status" value="1"/>
</dbReference>
<dbReference type="InterPro" id="IPR036388">
    <property type="entry name" value="WH-like_DNA-bd_sf"/>
</dbReference>
<accession>A0A285NXK3</accession>
<gene>
    <name evidence="3" type="ORF">SAMN06265353_0834</name>
</gene>
<keyword evidence="4" id="KW-1185">Reference proteome</keyword>
<feature type="transmembrane region" description="Helical" evidence="1">
    <location>
        <begin position="195"/>
        <end position="215"/>
    </location>
</feature>
<sequence>MILKSRGKGMGTFALGGFVLWLVSFPMAGFLLDRVQLMPYFLLAHIVGLLTCFLLDRKILLFAIPLTAVVALFTAVYPYVGSKEYLLILIGFMSAFTATYTGFLISSQGSINSFFGLALGNVGSLFISFFPVEKTFKYLLSAVSLVAVMYSPKQVPQADKSLHSLYRMLPYFLVFYATGGLMYKGVLEFYAQVSYLHGLEVIFYAMGVLVSYKLLSLLGEKALVAVSAFLNATAYALLQMGGVHLLNLSMFLLQAGFGFADFLLLFTLYNIKDTIRAFSLGFATVCVGIVLGYYAGMLKDYAEFFTGLGSLMLVASLVYYFSTEKVPKEVSERLPQEPSDQEEVSAEKFLNHLQNSLHKKLSPREFEVLLHLLEGCDYENISQKMGLSTSSVREYTRRALLKLEMDRESLISMYKDWMHQYA</sequence>
<feature type="transmembrane region" description="Helical" evidence="1">
    <location>
        <begin position="12"/>
        <end position="31"/>
    </location>
</feature>
<dbReference type="InterPro" id="IPR016032">
    <property type="entry name" value="Sig_transdc_resp-reg_C-effctor"/>
</dbReference>
<keyword evidence="1" id="KW-1133">Transmembrane helix</keyword>
<feature type="transmembrane region" description="Helical" evidence="1">
    <location>
        <begin position="222"/>
        <end position="242"/>
    </location>
</feature>
<dbReference type="SUPFAM" id="SSF46894">
    <property type="entry name" value="C-terminal effector domain of the bipartite response regulators"/>
    <property type="match status" value="1"/>
</dbReference>
<evidence type="ECO:0000256" key="1">
    <source>
        <dbReference type="SAM" id="Phobius"/>
    </source>
</evidence>
<feature type="transmembrane region" description="Helical" evidence="1">
    <location>
        <begin position="248"/>
        <end position="268"/>
    </location>
</feature>
<protein>
    <submittedName>
        <fullName evidence="3">Transcriptional regulator, LuxR family</fullName>
    </submittedName>
</protein>
<dbReference type="Proteomes" id="UP000218627">
    <property type="component" value="Unassembled WGS sequence"/>
</dbReference>